<dbReference type="Pfam" id="PF01842">
    <property type="entry name" value="ACT"/>
    <property type="match status" value="1"/>
</dbReference>
<evidence type="ECO:0000256" key="6">
    <source>
        <dbReference type="ARBA" id="ARBA00023222"/>
    </source>
</evidence>
<comment type="caution">
    <text evidence="12">The sequence shown here is derived from an EMBL/GenBank/DDBJ whole genome shotgun (WGS) entry which is preliminary data.</text>
</comment>
<feature type="domain" description="ACT" evidence="11">
    <location>
        <begin position="199"/>
        <end position="276"/>
    </location>
</feature>
<evidence type="ECO:0000313" key="13">
    <source>
        <dbReference type="Proteomes" id="UP001519343"/>
    </source>
</evidence>
<comment type="catalytic activity">
    <reaction evidence="8 9">
        <text>prephenate + H(+) = 3-phenylpyruvate + CO2 + H2O</text>
        <dbReference type="Rhea" id="RHEA:21648"/>
        <dbReference type="ChEBI" id="CHEBI:15377"/>
        <dbReference type="ChEBI" id="CHEBI:15378"/>
        <dbReference type="ChEBI" id="CHEBI:16526"/>
        <dbReference type="ChEBI" id="CHEBI:18005"/>
        <dbReference type="ChEBI" id="CHEBI:29934"/>
        <dbReference type="EC" id="4.2.1.51"/>
    </reaction>
</comment>
<protein>
    <recommendedName>
        <fullName evidence="3 9">Prephenate dehydratase</fullName>
        <shortName evidence="9">PDT</shortName>
        <ecNumber evidence="2 9">4.2.1.51</ecNumber>
    </recommendedName>
</protein>
<keyword evidence="7 9" id="KW-0456">Lyase</keyword>
<dbReference type="Gene3D" id="3.40.190.10">
    <property type="entry name" value="Periplasmic binding protein-like II"/>
    <property type="match status" value="2"/>
</dbReference>
<keyword evidence="13" id="KW-1185">Reference proteome</keyword>
<evidence type="ECO:0000256" key="7">
    <source>
        <dbReference type="ARBA" id="ARBA00023239"/>
    </source>
</evidence>
<name>A0ABS4GJM7_9BACL</name>
<evidence type="ECO:0000259" key="10">
    <source>
        <dbReference type="PROSITE" id="PS51171"/>
    </source>
</evidence>
<evidence type="ECO:0000313" key="12">
    <source>
        <dbReference type="EMBL" id="MBP1930424.1"/>
    </source>
</evidence>
<evidence type="ECO:0000256" key="8">
    <source>
        <dbReference type="ARBA" id="ARBA00047848"/>
    </source>
</evidence>
<dbReference type="SUPFAM" id="SSF53850">
    <property type="entry name" value="Periplasmic binding protein-like II"/>
    <property type="match status" value="1"/>
</dbReference>
<evidence type="ECO:0000256" key="4">
    <source>
        <dbReference type="ARBA" id="ARBA00022605"/>
    </source>
</evidence>
<dbReference type="NCBIfam" id="NF008865">
    <property type="entry name" value="PRK11898.1"/>
    <property type="match status" value="1"/>
</dbReference>
<dbReference type="EC" id="4.2.1.51" evidence="2 9"/>
<organism evidence="12 13">
    <name type="scientific">Ammoniphilus resinae</name>
    <dbReference type="NCBI Taxonomy" id="861532"/>
    <lineage>
        <taxon>Bacteria</taxon>
        <taxon>Bacillati</taxon>
        <taxon>Bacillota</taxon>
        <taxon>Bacilli</taxon>
        <taxon>Bacillales</taxon>
        <taxon>Paenibacillaceae</taxon>
        <taxon>Aneurinibacillus group</taxon>
        <taxon>Ammoniphilus</taxon>
    </lineage>
</organism>
<dbReference type="Pfam" id="PF00800">
    <property type="entry name" value="PDT"/>
    <property type="match status" value="1"/>
</dbReference>
<evidence type="ECO:0000256" key="5">
    <source>
        <dbReference type="ARBA" id="ARBA00023141"/>
    </source>
</evidence>
<dbReference type="InterPro" id="IPR045865">
    <property type="entry name" value="ACT-like_dom_sf"/>
</dbReference>
<keyword evidence="5 9" id="KW-0057">Aromatic amino acid biosynthesis</keyword>
<evidence type="ECO:0000256" key="1">
    <source>
        <dbReference type="ARBA" id="ARBA00004741"/>
    </source>
</evidence>
<dbReference type="PANTHER" id="PTHR21022">
    <property type="entry name" value="PREPHENATE DEHYDRATASE P PROTEIN"/>
    <property type="match status" value="1"/>
</dbReference>
<evidence type="ECO:0000259" key="11">
    <source>
        <dbReference type="PROSITE" id="PS51671"/>
    </source>
</evidence>
<dbReference type="SUPFAM" id="SSF55021">
    <property type="entry name" value="ACT-like"/>
    <property type="match status" value="1"/>
</dbReference>
<dbReference type="Gene3D" id="3.30.70.260">
    <property type="match status" value="1"/>
</dbReference>
<accession>A0ABS4GJM7</accession>
<dbReference type="PANTHER" id="PTHR21022:SF19">
    <property type="entry name" value="PREPHENATE DEHYDRATASE-RELATED"/>
    <property type="match status" value="1"/>
</dbReference>
<comment type="pathway">
    <text evidence="1 9">Amino-acid biosynthesis; L-phenylalanine biosynthesis; phenylpyruvate from prephenate: step 1/1.</text>
</comment>
<dbReference type="InterPro" id="IPR018528">
    <property type="entry name" value="Preph_deHydtase_CS"/>
</dbReference>
<dbReference type="CDD" id="cd04905">
    <property type="entry name" value="ACT_CM-PDT"/>
    <property type="match status" value="1"/>
</dbReference>
<dbReference type="EMBL" id="JAGGKT010000001">
    <property type="protein sequence ID" value="MBP1930424.1"/>
    <property type="molecule type" value="Genomic_DNA"/>
</dbReference>
<dbReference type="PROSITE" id="PS00858">
    <property type="entry name" value="PREPHENATE_DEHYDR_2"/>
    <property type="match status" value="1"/>
</dbReference>
<evidence type="ECO:0000256" key="2">
    <source>
        <dbReference type="ARBA" id="ARBA00013147"/>
    </source>
</evidence>
<dbReference type="InterPro" id="IPR002912">
    <property type="entry name" value="ACT_dom"/>
</dbReference>
<dbReference type="InterPro" id="IPR008242">
    <property type="entry name" value="Chor_mutase/pphenate_deHydtase"/>
</dbReference>
<keyword evidence="4 9" id="KW-0028">Amino-acid biosynthesis</keyword>
<dbReference type="PROSITE" id="PS51171">
    <property type="entry name" value="PREPHENATE_DEHYDR_3"/>
    <property type="match status" value="1"/>
</dbReference>
<dbReference type="GO" id="GO:0004664">
    <property type="term" value="F:prephenate dehydratase activity"/>
    <property type="evidence" value="ECO:0007669"/>
    <property type="project" value="UniProtKB-EC"/>
</dbReference>
<proteinExistence type="predicted"/>
<evidence type="ECO:0000256" key="9">
    <source>
        <dbReference type="RuleBase" id="RU361254"/>
    </source>
</evidence>
<dbReference type="RefSeq" id="WP_209808392.1">
    <property type="nucleotide sequence ID" value="NZ_JAGGKT010000001.1"/>
</dbReference>
<feature type="domain" description="Prephenate dehydratase" evidence="10">
    <location>
        <begin position="4"/>
        <end position="184"/>
    </location>
</feature>
<keyword evidence="6 9" id="KW-0584">Phenylalanine biosynthesis</keyword>
<gene>
    <name evidence="9" type="primary">pheA</name>
    <name evidence="12" type="ORF">J2Z37_000411</name>
</gene>
<dbReference type="PROSITE" id="PS51671">
    <property type="entry name" value="ACT"/>
    <property type="match status" value="1"/>
</dbReference>
<evidence type="ECO:0000256" key="3">
    <source>
        <dbReference type="ARBA" id="ARBA00021872"/>
    </source>
</evidence>
<dbReference type="CDD" id="cd13633">
    <property type="entry name" value="PBP2_Sa-PDT_like"/>
    <property type="match status" value="1"/>
</dbReference>
<dbReference type="PIRSF" id="PIRSF001500">
    <property type="entry name" value="Chor_mut_pdt_Ppr"/>
    <property type="match status" value="1"/>
</dbReference>
<dbReference type="InterPro" id="IPR001086">
    <property type="entry name" value="Preph_deHydtase"/>
</dbReference>
<dbReference type="Proteomes" id="UP001519343">
    <property type="component" value="Unassembled WGS sequence"/>
</dbReference>
<sequence>MERKVAFLGPVGTFTEEAARFFFAGESVQYIPYSSIPDVLDAVDLEKAHYAVVPIENSIEGTVNLTMDHLIHQVDLPIIGELAYPISQHLMASLKLDFSQVKKVLSHPQAVAQCRHFLQRNLPHAEIEYTKSTAEAVRLVGENPTQPWAAIGNRLAQSIYPVHFLQEEIQDHSNNYTRFFIISRYKPVLQATDHEKTSILVTLPSDFPGALYQVLAAFAWRKINLSKIESRPTKTGLGNYHFIIDIDQQMDEVLLPGAFAEIEALGCQIRTLGSYPFYVKKAEVGSESC</sequence>
<reference evidence="12 13" key="1">
    <citation type="submission" date="2021-03" db="EMBL/GenBank/DDBJ databases">
        <title>Genomic Encyclopedia of Type Strains, Phase IV (KMG-IV): sequencing the most valuable type-strain genomes for metagenomic binning, comparative biology and taxonomic classification.</title>
        <authorList>
            <person name="Goeker M."/>
        </authorList>
    </citation>
    <scope>NUCLEOTIDE SEQUENCE [LARGE SCALE GENOMIC DNA]</scope>
    <source>
        <strain evidence="12 13">DSM 24738</strain>
    </source>
</reference>